<evidence type="ECO:0000313" key="2">
    <source>
        <dbReference type="EMBL" id="MCU6798230.1"/>
    </source>
</evidence>
<dbReference type="SUPFAM" id="SSF141371">
    <property type="entry name" value="PilZ domain-like"/>
    <property type="match status" value="1"/>
</dbReference>
<organism evidence="2 3">
    <name type="scientific">Paenibacillus baimaensis</name>
    <dbReference type="NCBI Taxonomy" id="2982185"/>
    <lineage>
        <taxon>Bacteria</taxon>
        <taxon>Bacillati</taxon>
        <taxon>Bacillota</taxon>
        <taxon>Bacilli</taxon>
        <taxon>Bacillales</taxon>
        <taxon>Paenibacillaceae</taxon>
        <taxon>Paenibacillus</taxon>
    </lineage>
</organism>
<gene>
    <name evidence="2" type="ORF">OB236_39495</name>
</gene>
<dbReference type="RefSeq" id="WP_262688934.1">
    <property type="nucleotide sequence ID" value="NZ_JAOQIO010000125.1"/>
</dbReference>
<evidence type="ECO:0000313" key="3">
    <source>
        <dbReference type="Proteomes" id="UP001652445"/>
    </source>
</evidence>
<keyword evidence="3" id="KW-1185">Reference proteome</keyword>
<evidence type="ECO:0000259" key="1">
    <source>
        <dbReference type="Pfam" id="PF07238"/>
    </source>
</evidence>
<dbReference type="Gene3D" id="2.40.10.220">
    <property type="entry name" value="predicted glycosyltransferase like domains"/>
    <property type="match status" value="1"/>
</dbReference>
<reference evidence="2 3" key="1">
    <citation type="submission" date="2022-09" db="EMBL/GenBank/DDBJ databases">
        <authorList>
            <person name="Han X.L."/>
            <person name="Wang Q."/>
            <person name="Lu T."/>
        </authorList>
    </citation>
    <scope>NUCLEOTIDE SEQUENCE [LARGE SCALE GENOMIC DNA]</scope>
    <source>
        <strain evidence="2 3">WQ 127069</strain>
    </source>
</reference>
<feature type="domain" description="PilZ" evidence="1">
    <location>
        <begin position="35"/>
        <end position="114"/>
    </location>
</feature>
<protein>
    <submittedName>
        <fullName evidence="2">PilZ domain-containing protein</fullName>
    </submittedName>
</protein>
<dbReference type="Pfam" id="PF07238">
    <property type="entry name" value="PilZ"/>
    <property type="match status" value="1"/>
</dbReference>
<sequence>MAASRRKEPLRYQFAENIESPFTIIEINGMEMNSKDVGARLVDLSQNGCQIESFLNLKAADNDINITVKFTLLNQHIEITGHINWQRSTTYCHYYGIEFVKSSVGDYAFIMQYLKSYSRSKSQSIAT</sequence>
<dbReference type="InterPro" id="IPR009875">
    <property type="entry name" value="PilZ_domain"/>
</dbReference>
<dbReference type="EMBL" id="JAOQIO010000125">
    <property type="protein sequence ID" value="MCU6798230.1"/>
    <property type="molecule type" value="Genomic_DNA"/>
</dbReference>
<accession>A0ABT2UU85</accession>
<name>A0ABT2UU85_9BACL</name>
<proteinExistence type="predicted"/>
<dbReference type="Proteomes" id="UP001652445">
    <property type="component" value="Unassembled WGS sequence"/>
</dbReference>
<comment type="caution">
    <text evidence="2">The sequence shown here is derived from an EMBL/GenBank/DDBJ whole genome shotgun (WGS) entry which is preliminary data.</text>
</comment>